<evidence type="ECO:0000313" key="8">
    <source>
        <dbReference type="EMBL" id="GGM66370.1"/>
    </source>
</evidence>
<dbReference type="RefSeq" id="WP_188679344.1">
    <property type="nucleotide sequence ID" value="NZ_BMNY01000001.1"/>
</dbReference>
<dbReference type="EMBL" id="BMNY01000001">
    <property type="protein sequence ID" value="GGM66370.1"/>
    <property type="molecule type" value="Genomic_DNA"/>
</dbReference>
<keyword evidence="7" id="KW-0175">Coiled coil</keyword>
<dbReference type="InterPro" id="IPR002842">
    <property type="entry name" value="ATPase_V1_Esu"/>
</dbReference>
<evidence type="ECO:0000313" key="9">
    <source>
        <dbReference type="Proteomes" id="UP000632195"/>
    </source>
</evidence>
<comment type="similarity">
    <text evidence="1">Belongs to the V-ATPase E subunit family.</text>
</comment>
<evidence type="ECO:0000256" key="5">
    <source>
        <dbReference type="ARBA" id="ARBA00023136"/>
    </source>
</evidence>
<dbReference type="SUPFAM" id="SSF160527">
    <property type="entry name" value="V-type ATPase subunit E-like"/>
    <property type="match status" value="1"/>
</dbReference>
<accession>A0AA37F964</accession>
<evidence type="ECO:0000256" key="7">
    <source>
        <dbReference type="SAM" id="Coils"/>
    </source>
</evidence>
<dbReference type="GO" id="GO:0033178">
    <property type="term" value="C:proton-transporting two-sector ATPase complex, catalytic domain"/>
    <property type="evidence" value="ECO:0007669"/>
    <property type="project" value="InterPro"/>
</dbReference>
<evidence type="ECO:0008006" key="10">
    <source>
        <dbReference type="Google" id="ProtNLM"/>
    </source>
</evidence>
<dbReference type="Gene3D" id="3.30.2320.30">
    <property type="entry name" value="ATP synthase, E subunit, C-terminal"/>
    <property type="match status" value="1"/>
</dbReference>
<keyword evidence="9" id="KW-1185">Reference proteome</keyword>
<dbReference type="GO" id="GO:0046961">
    <property type="term" value="F:proton-transporting ATPase activity, rotational mechanism"/>
    <property type="evidence" value="ECO:0007669"/>
    <property type="project" value="InterPro"/>
</dbReference>
<organism evidence="8 9">
    <name type="scientific">Thermogymnomonas acidicola</name>
    <dbReference type="NCBI Taxonomy" id="399579"/>
    <lineage>
        <taxon>Archaea</taxon>
        <taxon>Methanobacteriati</taxon>
        <taxon>Thermoplasmatota</taxon>
        <taxon>Thermoplasmata</taxon>
        <taxon>Thermoplasmatales</taxon>
        <taxon>Thermogymnomonas</taxon>
    </lineage>
</organism>
<keyword evidence="6" id="KW-0066">ATP synthesis</keyword>
<feature type="coiled-coil region" evidence="7">
    <location>
        <begin position="11"/>
        <end position="53"/>
    </location>
</feature>
<evidence type="ECO:0000256" key="3">
    <source>
        <dbReference type="ARBA" id="ARBA00022781"/>
    </source>
</evidence>
<keyword evidence="4" id="KW-0406">Ion transport</keyword>
<dbReference type="GO" id="GO:0006754">
    <property type="term" value="P:ATP biosynthetic process"/>
    <property type="evidence" value="ECO:0007669"/>
    <property type="project" value="UniProtKB-KW"/>
</dbReference>
<protein>
    <recommendedName>
        <fullName evidence="10">V-ATPase subunit E</fullName>
    </recommendedName>
</protein>
<reference evidence="8" key="2">
    <citation type="submission" date="2022-09" db="EMBL/GenBank/DDBJ databases">
        <authorList>
            <person name="Sun Q."/>
            <person name="Ohkuma M."/>
        </authorList>
    </citation>
    <scope>NUCLEOTIDE SEQUENCE</scope>
    <source>
        <strain evidence="8">JCM 13583</strain>
    </source>
</reference>
<keyword evidence="2" id="KW-0813">Transport</keyword>
<evidence type="ECO:0000256" key="1">
    <source>
        <dbReference type="ARBA" id="ARBA00005901"/>
    </source>
</evidence>
<evidence type="ECO:0000256" key="6">
    <source>
        <dbReference type="ARBA" id="ARBA00023310"/>
    </source>
</evidence>
<gene>
    <name evidence="8" type="ORF">GCM10007108_00720</name>
</gene>
<evidence type="ECO:0000256" key="4">
    <source>
        <dbReference type="ARBA" id="ARBA00023065"/>
    </source>
</evidence>
<name>A0AA37F964_9ARCH</name>
<keyword evidence="5" id="KW-0472">Membrane</keyword>
<dbReference type="AlphaFoldDB" id="A0AA37F964"/>
<proteinExistence type="inferred from homology"/>
<comment type="caution">
    <text evidence="8">The sequence shown here is derived from an EMBL/GenBank/DDBJ whole genome shotgun (WGS) entry which is preliminary data.</text>
</comment>
<reference evidence="8" key="1">
    <citation type="journal article" date="2014" name="Int. J. Syst. Evol. Microbiol.">
        <title>Complete genome sequence of Corynebacterium casei LMG S-19264T (=DSM 44701T), isolated from a smear-ripened cheese.</title>
        <authorList>
            <consortium name="US DOE Joint Genome Institute (JGI-PGF)"/>
            <person name="Walter F."/>
            <person name="Albersmeier A."/>
            <person name="Kalinowski J."/>
            <person name="Ruckert C."/>
        </authorList>
    </citation>
    <scope>NUCLEOTIDE SEQUENCE</scope>
    <source>
        <strain evidence="8">JCM 13583</strain>
    </source>
</reference>
<keyword evidence="3" id="KW-0375">Hydrogen ion transport</keyword>
<evidence type="ECO:0000256" key="2">
    <source>
        <dbReference type="ARBA" id="ARBA00022448"/>
    </source>
</evidence>
<sequence>MTVEDIIREIEERKNRQIEQIRSEYEGLLEKAKQENEERKRRAVEEYEKRKSQQGSMKREQILDEALVQARRMVSEKKDELVKQALARALFYVDNIRASRDYPKLLRKMVDISRSLIGPDAEVLCAREDFALLKGVVTGKLTEHPGISAGIIARSPDGSLELNLTASRIREDLKPEIEKHLFMRISGE</sequence>
<dbReference type="Pfam" id="PF01991">
    <property type="entry name" value="vATP-synt_E"/>
    <property type="match status" value="1"/>
</dbReference>
<dbReference type="Proteomes" id="UP000632195">
    <property type="component" value="Unassembled WGS sequence"/>
</dbReference>
<dbReference type="InterPro" id="IPR038495">
    <property type="entry name" value="ATPase_E_C"/>
</dbReference>